<dbReference type="Pfam" id="PF00170">
    <property type="entry name" value="bZIP_1"/>
    <property type="match status" value="1"/>
</dbReference>
<evidence type="ECO:0000256" key="1">
    <source>
        <dbReference type="ARBA" id="ARBA00023015"/>
    </source>
</evidence>
<dbReference type="GO" id="GO:0003700">
    <property type="term" value="F:DNA-binding transcription factor activity"/>
    <property type="evidence" value="ECO:0007669"/>
    <property type="project" value="InterPro"/>
</dbReference>
<reference evidence="7" key="1">
    <citation type="journal article" date="2019" name="Beilstein J. Org. Chem.">
        <title>Nanangenines: drimane sesquiterpenoids as the dominant metabolite cohort of a novel Australian fungus, Aspergillus nanangensis.</title>
        <authorList>
            <person name="Lacey H.J."/>
            <person name="Gilchrist C.L.M."/>
            <person name="Crombie A."/>
            <person name="Kalaitzis J.A."/>
            <person name="Vuong D."/>
            <person name="Rutledge P.J."/>
            <person name="Turner P."/>
            <person name="Pitt J.I."/>
            <person name="Lacey E."/>
            <person name="Chooi Y.H."/>
            <person name="Piggott A.M."/>
        </authorList>
    </citation>
    <scope>NUCLEOTIDE SEQUENCE</scope>
    <source>
        <strain evidence="7">MST-FP2251</strain>
    </source>
</reference>
<dbReference type="GO" id="GO:0006357">
    <property type="term" value="P:regulation of transcription by RNA polymerase II"/>
    <property type="evidence" value="ECO:0007669"/>
    <property type="project" value="InterPro"/>
</dbReference>
<feature type="region of interest" description="Disordered" evidence="5">
    <location>
        <begin position="134"/>
        <end position="184"/>
    </location>
</feature>
<keyword evidence="8" id="KW-1185">Reference proteome</keyword>
<dbReference type="Gene3D" id="1.20.5.170">
    <property type="match status" value="1"/>
</dbReference>
<reference evidence="7" key="2">
    <citation type="submission" date="2020-02" db="EMBL/GenBank/DDBJ databases">
        <authorList>
            <person name="Gilchrist C.L.M."/>
            <person name="Chooi Y.-H."/>
        </authorList>
    </citation>
    <scope>NUCLEOTIDE SEQUENCE</scope>
    <source>
        <strain evidence="7">MST-FP2251</strain>
    </source>
</reference>
<keyword evidence="4" id="KW-0175">Coiled coil</keyword>
<dbReference type="InterPro" id="IPR004827">
    <property type="entry name" value="bZIP"/>
</dbReference>
<gene>
    <name evidence="7" type="ORF">FE257_008896</name>
</gene>
<dbReference type="GO" id="GO:0003677">
    <property type="term" value="F:DNA binding"/>
    <property type="evidence" value="ECO:0007669"/>
    <property type="project" value="UniProtKB-KW"/>
</dbReference>
<dbReference type="Proteomes" id="UP001194746">
    <property type="component" value="Unassembled WGS sequence"/>
</dbReference>
<feature type="compositionally biased region" description="Basic and acidic residues" evidence="5">
    <location>
        <begin position="172"/>
        <end position="184"/>
    </location>
</feature>
<feature type="compositionally biased region" description="Pro residues" evidence="5">
    <location>
        <begin position="281"/>
        <end position="291"/>
    </location>
</feature>
<dbReference type="SUPFAM" id="SSF57959">
    <property type="entry name" value="Leucine zipper domain"/>
    <property type="match status" value="1"/>
</dbReference>
<dbReference type="InterPro" id="IPR046347">
    <property type="entry name" value="bZIP_sf"/>
</dbReference>
<evidence type="ECO:0000313" key="8">
    <source>
        <dbReference type="Proteomes" id="UP001194746"/>
    </source>
</evidence>
<name>A0AAD4CWC6_ASPNN</name>
<dbReference type="AlphaFoldDB" id="A0AAD4CWC6"/>
<protein>
    <recommendedName>
        <fullName evidence="6">BZIP domain-containing protein</fullName>
    </recommendedName>
</protein>
<sequence>MDHQRRRSRLLRGMPAEFPDNVTGGMIESLFPTANETIAPSAAFNVAPPWEQSAHGSSAASSAASSSCTLSNEDLNGLAYFLGQSRDLKNTLVRNGQPTPPPYPCRAFPQGISSNAASQLWPTESPAATIAQPGAPVADVGQPTSGGFISGPSRQKPNPNDSRTDDSEEDEATKNRPEHIRERNRLAAVKCREKKKGEARKLEARYDKLKEENDKLRKEAANMLGDLYPLRNELITHADACEDAPLHDYIQNRMLRIDSNMSSLILGGSSRSELVQVPQPSQAPQPVPAPQEPELGDYSGIDYANITWQELYELV</sequence>
<evidence type="ECO:0000259" key="6">
    <source>
        <dbReference type="PROSITE" id="PS50217"/>
    </source>
</evidence>
<proteinExistence type="predicted"/>
<feature type="coiled-coil region" evidence="4">
    <location>
        <begin position="192"/>
        <end position="226"/>
    </location>
</feature>
<feature type="region of interest" description="Disordered" evidence="5">
    <location>
        <begin position="272"/>
        <end position="298"/>
    </location>
</feature>
<evidence type="ECO:0000313" key="7">
    <source>
        <dbReference type="EMBL" id="KAF9893925.1"/>
    </source>
</evidence>
<keyword evidence="1" id="KW-0805">Transcription regulation</keyword>
<dbReference type="EMBL" id="VCAU01000005">
    <property type="protein sequence ID" value="KAF9893925.1"/>
    <property type="molecule type" value="Genomic_DNA"/>
</dbReference>
<dbReference type="PROSITE" id="PS00036">
    <property type="entry name" value="BZIP_BASIC"/>
    <property type="match status" value="1"/>
</dbReference>
<feature type="domain" description="BZIP" evidence="6">
    <location>
        <begin position="174"/>
        <end position="237"/>
    </location>
</feature>
<keyword evidence="2" id="KW-0238">DNA-binding</keyword>
<organism evidence="7 8">
    <name type="scientific">Aspergillus nanangensis</name>
    <dbReference type="NCBI Taxonomy" id="2582783"/>
    <lineage>
        <taxon>Eukaryota</taxon>
        <taxon>Fungi</taxon>
        <taxon>Dikarya</taxon>
        <taxon>Ascomycota</taxon>
        <taxon>Pezizomycotina</taxon>
        <taxon>Eurotiomycetes</taxon>
        <taxon>Eurotiomycetidae</taxon>
        <taxon>Eurotiales</taxon>
        <taxon>Aspergillaceae</taxon>
        <taxon>Aspergillus</taxon>
        <taxon>Aspergillus subgen. Circumdati</taxon>
    </lineage>
</organism>
<dbReference type="PANTHER" id="PTHR23351:SF24">
    <property type="entry name" value="ACTIVATING TRANSCRIPTION FACTOR 3-RELATED"/>
    <property type="match status" value="1"/>
</dbReference>
<dbReference type="PROSITE" id="PS50217">
    <property type="entry name" value="BZIP"/>
    <property type="match status" value="1"/>
</dbReference>
<dbReference type="SMART" id="SM00338">
    <property type="entry name" value="BRLZ"/>
    <property type="match status" value="1"/>
</dbReference>
<dbReference type="CDD" id="cd14687">
    <property type="entry name" value="bZIP_ATF2"/>
    <property type="match status" value="1"/>
</dbReference>
<dbReference type="InterPro" id="IPR000837">
    <property type="entry name" value="AP-1"/>
</dbReference>
<evidence type="ECO:0000256" key="5">
    <source>
        <dbReference type="SAM" id="MobiDB-lite"/>
    </source>
</evidence>
<feature type="compositionally biased region" description="Polar residues" evidence="5">
    <location>
        <begin position="142"/>
        <end position="161"/>
    </location>
</feature>
<dbReference type="PANTHER" id="PTHR23351">
    <property type="entry name" value="FOS TRANSCRIPTION FACTOR-RELATED"/>
    <property type="match status" value="1"/>
</dbReference>
<keyword evidence="3" id="KW-0804">Transcription</keyword>
<evidence type="ECO:0000256" key="2">
    <source>
        <dbReference type="ARBA" id="ARBA00023125"/>
    </source>
</evidence>
<accession>A0AAD4CWC6</accession>
<evidence type="ECO:0000256" key="4">
    <source>
        <dbReference type="SAM" id="Coils"/>
    </source>
</evidence>
<evidence type="ECO:0000256" key="3">
    <source>
        <dbReference type="ARBA" id="ARBA00023163"/>
    </source>
</evidence>
<comment type="caution">
    <text evidence="7">The sequence shown here is derived from an EMBL/GenBank/DDBJ whole genome shotgun (WGS) entry which is preliminary data.</text>
</comment>
<feature type="region of interest" description="Disordered" evidence="5">
    <location>
        <begin position="91"/>
        <end position="111"/>
    </location>
</feature>